<evidence type="ECO:0000313" key="6">
    <source>
        <dbReference type="EMBL" id="KAG6724283.1"/>
    </source>
</evidence>
<dbReference type="PROSITE" id="PS51999">
    <property type="entry name" value="ZF_GRF"/>
    <property type="match status" value="1"/>
</dbReference>
<dbReference type="EMBL" id="CM031827">
    <property type="protein sequence ID" value="KAG6724283.1"/>
    <property type="molecule type" value="Genomic_DNA"/>
</dbReference>
<dbReference type="PANTHER" id="PTHR33248">
    <property type="entry name" value="ZINC ION-BINDING PROTEIN"/>
    <property type="match status" value="1"/>
</dbReference>
<name>A0A922JX64_CARIL</name>
<protein>
    <recommendedName>
        <fullName evidence="5">GRF-type domain-containing protein</fullName>
    </recommendedName>
</protein>
<evidence type="ECO:0000256" key="1">
    <source>
        <dbReference type="ARBA" id="ARBA00022723"/>
    </source>
</evidence>
<accession>A0A922JX64</accession>
<feature type="domain" description="GRF-type" evidence="5">
    <location>
        <begin position="22"/>
        <end position="66"/>
    </location>
</feature>
<sequence>MSSSTTTSSSSFAKQNLPHPLCFCEIEAQLRFSNTQNNSGRPFLSCPKYNKEGLPYCKYFKWVEGHEYKMADRPETDAEFCSKEKELKMLVNEIEKLIIDLR</sequence>
<keyword evidence="1" id="KW-0479">Metal-binding</keyword>
<dbReference type="AlphaFoldDB" id="A0A922JX64"/>
<evidence type="ECO:0000313" key="7">
    <source>
        <dbReference type="Proteomes" id="UP000811246"/>
    </source>
</evidence>
<gene>
    <name evidence="6" type="ORF">I3842_03G252900</name>
</gene>
<evidence type="ECO:0000259" key="5">
    <source>
        <dbReference type="PROSITE" id="PS51999"/>
    </source>
</evidence>
<comment type="caution">
    <text evidence="6">The sequence shown here is derived from an EMBL/GenBank/DDBJ whole genome shotgun (WGS) entry which is preliminary data.</text>
</comment>
<dbReference type="Pfam" id="PF06839">
    <property type="entry name" value="Zn_ribbon_GRF"/>
    <property type="match status" value="1"/>
</dbReference>
<evidence type="ECO:0000256" key="2">
    <source>
        <dbReference type="ARBA" id="ARBA00022771"/>
    </source>
</evidence>
<organism evidence="6 7">
    <name type="scientific">Carya illinoinensis</name>
    <name type="common">Pecan</name>
    <dbReference type="NCBI Taxonomy" id="32201"/>
    <lineage>
        <taxon>Eukaryota</taxon>
        <taxon>Viridiplantae</taxon>
        <taxon>Streptophyta</taxon>
        <taxon>Embryophyta</taxon>
        <taxon>Tracheophyta</taxon>
        <taxon>Spermatophyta</taxon>
        <taxon>Magnoliopsida</taxon>
        <taxon>eudicotyledons</taxon>
        <taxon>Gunneridae</taxon>
        <taxon>Pentapetalae</taxon>
        <taxon>rosids</taxon>
        <taxon>fabids</taxon>
        <taxon>Fagales</taxon>
        <taxon>Juglandaceae</taxon>
        <taxon>Carya</taxon>
    </lineage>
</organism>
<keyword evidence="2 4" id="KW-0863">Zinc-finger</keyword>
<evidence type="ECO:0000256" key="3">
    <source>
        <dbReference type="ARBA" id="ARBA00022833"/>
    </source>
</evidence>
<dbReference type="InterPro" id="IPR010666">
    <property type="entry name" value="Znf_GRF"/>
</dbReference>
<reference evidence="6" key="1">
    <citation type="submission" date="2021-01" db="EMBL/GenBank/DDBJ databases">
        <authorList>
            <person name="Lovell J.T."/>
            <person name="Bentley N."/>
            <person name="Bhattarai G."/>
            <person name="Jenkins J.W."/>
            <person name="Sreedasyam A."/>
            <person name="Alarcon Y."/>
            <person name="Bock C."/>
            <person name="Boston L."/>
            <person name="Carlson J."/>
            <person name="Cervantes K."/>
            <person name="Clermont K."/>
            <person name="Krom N."/>
            <person name="Kubenka K."/>
            <person name="Mamidi S."/>
            <person name="Mattison C."/>
            <person name="Monteros M."/>
            <person name="Pisani C."/>
            <person name="Plott C."/>
            <person name="Rajasekar S."/>
            <person name="Rhein H.S."/>
            <person name="Rohla C."/>
            <person name="Song M."/>
            <person name="Hilaire R.S."/>
            <person name="Shu S."/>
            <person name="Wells L."/>
            <person name="Wang X."/>
            <person name="Webber J."/>
            <person name="Heerema R.J."/>
            <person name="Klein P."/>
            <person name="Conner P."/>
            <person name="Grauke L."/>
            <person name="Grimwood J."/>
            <person name="Schmutz J."/>
            <person name="Randall J.J."/>
        </authorList>
    </citation>
    <scope>NUCLEOTIDE SEQUENCE</scope>
    <source>
        <tissue evidence="6">Leaf</tissue>
    </source>
</reference>
<keyword evidence="3" id="KW-0862">Zinc</keyword>
<dbReference type="Proteomes" id="UP000811246">
    <property type="component" value="Chromosome 3"/>
</dbReference>
<proteinExistence type="predicted"/>
<dbReference type="GO" id="GO:0008270">
    <property type="term" value="F:zinc ion binding"/>
    <property type="evidence" value="ECO:0007669"/>
    <property type="project" value="UniProtKB-KW"/>
</dbReference>
<evidence type="ECO:0000256" key="4">
    <source>
        <dbReference type="PROSITE-ProRule" id="PRU01343"/>
    </source>
</evidence>